<organism evidence="1">
    <name type="scientific">Oikopleura dioica</name>
    <name type="common">Tunicate</name>
    <dbReference type="NCBI Taxonomy" id="34765"/>
    <lineage>
        <taxon>Eukaryota</taxon>
        <taxon>Metazoa</taxon>
        <taxon>Chordata</taxon>
        <taxon>Tunicata</taxon>
        <taxon>Appendicularia</taxon>
        <taxon>Copelata</taxon>
        <taxon>Oikopleuridae</taxon>
        <taxon>Oikopleura</taxon>
    </lineage>
</organism>
<evidence type="ECO:0000313" key="1">
    <source>
        <dbReference type="EMBL" id="CBY17964.1"/>
    </source>
</evidence>
<dbReference type="EMBL" id="FN653023">
    <property type="protein sequence ID" value="CBY17964.1"/>
    <property type="molecule type" value="Genomic_DNA"/>
</dbReference>
<dbReference type="Proteomes" id="UP000001307">
    <property type="component" value="Unassembled WGS sequence"/>
</dbReference>
<evidence type="ECO:0000313" key="2">
    <source>
        <dbReference type="Proteomes" id="UP000001307"/>
    </source>
</evidence>
<dbReference type="InParanoid" id="E4X2W1"/>
<name>E4X2W1_OIKDI</name>
<proteinExistence type="predicted"/>
<gene>
    <name evidence="1" type="ORF">GSOID_T00017593001</name>
</gene>
<keyword evidence="2" id="KW-1185">Reference proteome</keyword>
<accession>E4X2W1</accession>
<reference evidence="1" key="1">
    <citation type="journal article" date="2010" name="Science">
        <title>Plasticity of animal genome architecture unmasked by rapid evolution of a pelagic tunicate.</title>
        <authorList>
            <person name="Denoeud F."/>
            <person name="Henriet S."/>
            <person name="Mungpakdee S."/>
            <person name="Aury J.M."/>
            <person name="Da Silva C."/>
            <person name="Brinkmann H."/>
            <person name="Mikhaleva J."/>
            <person name="Olsen L.C."/>
            <person name="Jubin C."/>
            <person name="Canestro C."/>
            <person name="Bouquet J.M."/>
            <person name="Danks G."/>
            <person name="Poulain J."/>
            <person name="Campsteijn C."/>
            <person name="Adamski M."/>
            <person name="Cross I."/>
            <person name="Yadetie F."/>
            <person name="Muffato M."/>
            <person name="Louis A."/>
            <person name="Butcher S."/>
            <person name="Tsagkogeorga G."/>
            <person name="Konrad A."/>
            <person name="Singh S."/>
            <person name="Jensen M.F."/>
            <person name="Cong E.H."/>
            <person name="Eikeseth-Otteraa H."/>
            <person name="Noel B."/>
            <person name="Anthouard V."/>
            <person name="Porcel B.M."/>
            <person name="Kachouri-Lafond R."/>
            <person name="Nishino A."/>
            <person name="Ugolini M."/>
            <person name="Chourrout P."/>
            <person name="Nishida H."/>
            <person name="Aasland R."/>
            <person name="Huzurbazar S."/>
            <person name="Westhof E."/>
            <person name="Delsuc F."/>
            <person name="Lehrach H."/>
            <person name="Reinhardt R."/>
            <person name="Weissenbach J."/>
            <person name="Roy S.W."/>
            <person name="Artiguenave F."/>
            <person name="Postlethwait J.H."/>
            <person name="Manak J.R."/>
            <person name="Thompson E.M."/>
            <person name="Jaillon O."/>
            <person name="Du Pasquier L."/>
            <person name="Boudinot P."/>
            <person name="Liberles D.A."/>
            <person name="Volff J.N."/>
            <person name="Philippe H."/>
            <person name="Lenhard B."/>
            <person name="Roest Crollius H."/>
            <person name="Wincker P."/>
            <person name="Chourrout D."/>
        </authorList>
    </citation>
    <scope>NUCLEOTIDE SEQUENCE [LARGE SCALE GENOMIC DNA]</scope>
</reference>
<sequence>MAFCRANGAGLLKLRRANSQAVLDVLRNNQRNNGLKYQLRQKEEKFILNQKDFNKVFKVKVDVDRSKEQIKSAVGDLVNAPSLYLSDRKWLMGSCFKLKNIGLQERQLQSQILSGALSSPELDALLKNDRFYRFCKKGNNKLPAFIRNIKRHYIARYSQAKTDLIYETQEFKESVFIMSKEDREDAMHAMVYQLVRSQEENKFEIAASFLEAEFAKKHRHSKAWREVLMRNPDHPLLERVKQDGTLSAFEIQLAKSLNPRDGNFAISEFIDLLARQNISNVLDGIRCLLESHLDDRMKKKTVEAVIESVPIIKSEIKKDSIILRQIVPYLGVDMLLFMESAFKGKSGDSHLLKKMALDDAFPIFIPKNEVPDYFLHWVSTNSIQDLVNYCEMSSENHLKNILKLNTDPLTKEKVIEMSENVDQLMPILNEKGLLLDFAVYLGNVIPTEKLNKIFENHQINRNYFDLVASGMKDKVAQRFSLDSEDRGSLPSSDLFASRHLGNLSDSKREKFDDEIIRRVQSELRELNRLGSFRFNISAANTLNSILNMKQSSEFHTKLITEIDIPAPVLKFLNDKNPRFNEIKQTLDMYLAQKLTPLPFGASLDKLRNEPKLENLRDLLVLYNRETFLEVRNKTVEIFGLGRQCVDNLERNWQTIEIAGAVTDARPLLPSEFVFRYLAYVADHHPDEFTGLLSAVVKPKDYQHVSTLENDTTDVIFHYLRNFAKTNDWKEISSAITSFSKRMKLDLRSCKTKMAEVATEWASQDQDKFLERALKIQQEENIKIIDGRISNVFINDDLFRLQITKEVRDRGLEQNAAKLLTIFNLVKDGNHIAARELISANPLEKLDEKFLDNLLTEHAKKHPVISNGVEFYNELLKALEPGMSSVDAQTMLTTVFFRLIQLNIPANRMLDFAENLDEFSLLPAEQGALRNFFLQKQFISYKTDPAMAKFTDAVNDEEIGKAIELGRKEAQESPSFIRSKYIIRRLLSLILKSRNSNHLDSLLDILDLMPQYKLPWHESLSIVSRLLEEKNIDRAELILRTLQLPPIDNKLHQAIIEKITVLLRLFSDENPVKSLPNLRNLLQLVATGQHGIPPSFMPEISDRVLIGSWEQHSHSIQKLLYVLENEIHGQNLKSKIDLFADYLVKNKTYNAAGALQTIAKSKFMLERQRPELDASLKALNVGFCLGIMNYSDNKSSLANYDDILTSVKISAITCRLFIFNYLVSSLTAHVLSPNTGDLTQLKTTIQSLNRSLPQPADSLFVNPIFVQKFNTLLTHISPEQKPEVISLLRSSGLMTEYLK</sequence>
<dbReference type="OrthoDB" id="10330601at2759"/>
<protein>
    <submittedName>
        <fullName evidence="1">Uncharacterized protein</fullName>
    </submittedName>
</protein>